<name>A0A974WKK8_9BACT</name>
<dbReference type="InterPro" id="IPR001264">
    <property type="entry name" value="Glyco_trans_51"/>
</dbReference>
<keyword evidence="6" id="KW-0328">Glycosyltransferase</keyword>
<comment type="similarity">
    <text evidence="2">In the C-terminal section; belongs to the transpeptidase family.</text>
</comment>
<reference evidence="15" key="1">
    <citation type="submission" date="2021-02" db="EMBL/GenBank/DDBJ databases">
        <title>Fulvivirga sp. S481 isolated from sea water.</title>
        <authorList>
            <person name="Bae S.S."/>
            <person name="Baek K."/>
        </authorList>
    </citation>
    <scope>NUCLEOTIDE SEQUENCE</scope>
    <source>
        <strain evidence="15">S481</strain>
    </source>
</reference>
<keyword evidence="4" id="KW-0121">Carboxypeptidase</keyword>
<keyword evidence="9" id="KW-0511">Multifunctional enzyme</keyword>
<dbReference type="InterPro" id="IPR036950">
    <property type="entry name" value="PBP_transglycosylase"/>
</dbReference>
<evidence type="ECO:0000313" key="16">
    <source>
        <dbReference type="Proteomes" id="UP000662783"/>
    </source>
</evidence>
<dbReference type="InterPro" id="IPR009647">
    <property type="entry name" value="PBP_C"/>
</dbReference>
<evidence type="ECO:0000313" key="15">
    <source>
        <dbReference type="EMBL" id="QSE97083.1"/>
    </source>
</evidence>
<dbReference type="Gene3D" id="3.40.710.10">
    <property type="entry name" value="DD-peptidase/beta-lactamase superfamily"/>
    <property type="match status" value="1"/>
</dbReference>
<dbReference type="GO" id="GO:0009252">
    <property type="term" value="P:peptidoglycan biosynthetic process"/>
    <property type="evidence" value="ECO:0007669"/>
    <property type="project" value="InterPro"/>
</dbReference>
<dbReference type="SUPFAM" id="SSF56601">
    <property type="entry name" value="beta-lactamase/transpeptidase-like"/>
    <property type="match status" value="1"/>
</dbReference>
<dbReference type="InterPro" id="IPR001460">
    <property type="entry name" value="PCN-bd_Tpept"/>
</dbReference>
<dbReference type="GO" id="GO:0008955">
    <property type="term" value="F:peptidoglycan glycosyltransferase activity"/>
    <property type="evidence" value="ECO:0007669"/>
    <property type="project" value="UniProtKB-EC"/>
</dbReference>
<dbReference type="SUPFAM" id="SSF53955">
    <property type="entry name" value="Lysozyme-like"/>
    <property type="match status" value="1"/>
</dbReference>
<dbReference type="InterPro" id="IPR011815">
    <property type="entry name" value="PBP_1c"/>
</dbReference>
<evidence type="ECO:0000259" key="13">
    <source>
        <dbReference type="Pfam" id="PF00912"/>
    </source>
</evidence>
<evidence type="ECO:0000259" key="14">
    <source>
        <dbReference type="Pfam" id="PF06832"/>
    </source>
</evidence>
<dbReference type="RefSeq" id="WP_205721596.1">
    <property type="nucleotide sequence ID" value="NZ_CP070608.1"/>
</dbReference>
<protein>
    <recommendedName>
        <fullName evidence="10">peptidoglycan glycosyltransferase</fullName>
        <ecNumber evidence="10">2.4.99.28</ecNumber>
    </recommendedName>
</protein>
<dbReference type="GO" id="GO:0008658">
    <property type="term" value="F:penicillin binding"/>
    <property type="evidence" value="ECO:0007669"/>
    <property type="project" value="InterPro"/>
</dbReference>
<dbReference type="PANTHER" id="PTHR32282">
    <property type="entry name" value="BINDING PROTEIN TRANSPEPTIDASE, PUTATIVE-RELATED"/>
    <property type="match status" value="1"/>
</dbReference>
<dbReference type="PANTHER" id="PTHR32282:SF15">
    <property type="entry name" value="PENICILLIN-BINDING PROTEIN 1C"/>
    <property type="match status" value="1"/>
</dbReference>
<dbReference type="InterPro" id="IPR012338">
    <property type="entry name" value="Beta-lactam/transpept-like"/>
</dbReference>
<evidence type="ECO:0000256" key="11">
    <source>
        <dbReference type="ARBA" id="ARBA00049902"/>
    </source>
</evidence>
<feature type="domain" description="Penicillin-binding C-terminal" evidence="14">
    <location>
        <begin position="684"/>
        <end position="764"/>
    </location>
</feature>
<organism evidence="15 16">
    <name type="scientific">Fulvivirga lutea</name>
    <dbReference type="NCBI Taxonomy" id="2810512"/>
    <lineage>
        <taxon>Bacteria</taxon>
        <taxon>Pseudomonadati</taxon>
        <taxon>Bacteroidota</taxon>
        <taxon>Cytophagia</taxon>
        <taxon>Cytophagales</taxon>
        <taxon>Fulvivirgaceae</taxon>
        <taxon>Fulvivirga</taxon>
    </lineage>
</organism>
<keyword evidence="8" id="KW-0378">Hydrolase</keyword>
<dbReference type="EMBL" id="CP070608">
    <property type="protein sequence ID" value="QSE97083.1"/>
    <property type="molecule type" value="Genomic_DNA"/>
</dbReference>
<dbReference type="GO" id="GO:0004180">
    <property type="term" value="F:carboxypeptidase activity"/>
    <property type="evidence" value="ECO:0007669"/>
    <property type="project" value="UniProtKB-KW"/>
</dbReference>
<evidence type="ECO:0000256" key="1">
    <source>
        <dbReference type="ARBA" id="ARBA00004752"/>
    </source>
</evidence>
<dbReference type="EC" id="2.4.99.28" evidence="10"/>
<dbReference type="NCBIfam" id="TIGR02073">
    <property type="entry name" value="PBP_1c"/>
    <property type="match status" value="1"/>
</dbReference>
<dbReference type="KEGG" id="fuv:JR347_16035"/>
<dbReference type="GO" id="GO:0006508">
    <property type="term" value="P:proteolysis"/>
    <property type="evidence" value="ECO:0007669"/>
    <property type="project" value="UniProtKB-KW"/>
</dbReference>
<evidence type="ECO:0000256" key="9">
    <source>
        <dbReference type="ARBA" id="ARBA00023268"/>
    </source>
</evidence>
<dbReference type="AlphaFoldDB" id="A0A974WKK8"/>
<feature type="domain" description="Glycosyl transferase family 51" evidence="13">
    <location>
        <begin position="58"/>
        <end position="216"/>
    </location>
</feature>
<evidence type="ECO:0000256" key="8">
    <source>
        <dbReference type="ARBA" id="ARBA00022801"/>
    </source>
</evidence>
<keyword evidence="5" id="KW-0645">Protease</keyword>
<dbReference type="Pfam" id="PF00905">
    <property type="entry name" value="Transpeptidase"/>
    <property type="match status" value="1"/>
</dbReference>
<keyword evidence="7" id="KW-0808">Transferase</keyword>
<evidence type="ECO:0000259" key="12">
    <source>
        <dbReference type="Pfam" id="PF00905"/>
    </source>
</evidence>
<evidence type="ECO:0000256" key="6">
    <source>
        <dbReference type="ARBA" id="ARBA00022676"/>
    </source>
</evidence>
<gene>
    <name evidence="15" type="primary">pbpC</name>
    <name evidence="15" type="ORF">JR347_16035</name>
</gene>
<evidence type="ECO:0000256" key="3">
    <source>
        <dbReference type="ARBA" id="ARBA00007739"/>
    </source>
</evidence>
<dbReference type="Gene3D" id="1.10.3810.10">
    <property type="entry name" value="Biosynthetic peptidoglycan transglycosylase-like"/>
    <property type="match status" value="1"/>
</dbReference>
<evidence type="ECO:0000256" key="7">
    <source>
        <dbReference type="ARBA" id="ARBA00022679"/>
    </source>
</evidence>
<evidence type="ECO:0000256" key="2">
    <source>
        <dbReference type="ARBA" id="ARBA00007090"/>
    </source>
</evidence>
<proteinExistence type="inferred from homology"/>
<comment type="similarity">
    <text evidence="3">In the N-terminal section; belongs to the glycosyltransferase 51 family.</text>
</comment>
<feature type="domain" description="Penicillin-binding protein transpeptidase" evidence="12">
    <location>
        <begin position="297"/>
        <end position="554"/>
    </location>
</feature>
<dbReference type="Proteomes" id="UP000662783">
    <property type="component" value="Chromosome"/>
</dbReference>
<dbReference type="GO" id="GO:0030288">
    <property type="term" value="C:outer membrane-bounded periplasmic space"/>
    <property type="evidence" value="ECO:0007669"/>
    <property type="project" value="TreeGrafter"/>
</dbReference>
<evidence type="ECO:0000256" key="10">
    <source>
        <dbReference type="ARBA" id="ARBA00044770"/>
    </source>
</evidence>
<accession>A0A974WKK8</accession>
<dbReference type="InterPro" id="IPR050396">
    <property type="entry name" value="Glycosyltr_51/Transpeptidase"/>
</dbReference>
<comment type="catalytic activity">
    <reaction evidence="11">
        <text>[GlcNAc-(1-&gt;4)-Mur2Ac(oyl-L-Ala-gamma-D-Glu-L-Lys-D-Ala-D-Ala)](n)-di-trans,octa-cis-undecaprenyl diphosphate + beta-D-GlcNAc-(1-&gt;4)-Mur2Ac(oyl-L-Ala-gamma-D-Glu-L-Lys-D-Ala-D-Ala)-di-trans,octa-cis-undecaprenyl diphosphate = [GlcNAc-(1-&gt;4)-Mur2Ac(oyl-L-Ala-gamma-D-Glu-L-Lys-D-Ala-D-Ala)](n+1)-di-trans,octa-cis-undecaprenyl diphosphate + di-trans,octa-cis-undecaprenyl diphosphate + H(+)</text>
        <dbReference type="Rhea" id="RHEA:23708"/>
        <dbReference type="Rhea" id="RHEA-COMP:9602"/>
        <dbReference type="Rhea" id="RHEA-COMP:9603"/>
        <dbReference type="ChEBI" id="CHEBI:15378"/>
        <dbReference type="ChEBI" id="CHEBI:58405"/>
        <dbReference type="ChEBI" id="CHEBI:60033"/>
        <dbReference type="ChEBI" id="CHEBI:78435"/>
        <dbReference type="EC" id="2.4.99.28"/>
    </reaction>
</comment>
<dbReference type="InterPro" id="IPR023346">
    <property type="entry name" value="Lysozyme-like_dom_sf"/>
</dbReference>
<evidence type="ECO:0000256" key="4">
    <source>
        <dbReference type="ARBA" id="ARBA00022645"/>
    </source>
</evidence>
<comment type="pathway">
    <text evidence="1">Cell wall biogenesis; peptidoglycan biosynthesis.</text>
</comment>
<dbReference type="Pfam" id="PF06832">
    <property type="entry name" value="BiPBP_C"/>
    <property type="match status" value="1"/>
</dbReference>
<keyword evidence="16" id="KW-1185">Reference proteome</keyword>
<evidence type="ECO:0000256" key="5">
    <source>
        <dbReference type="ARBA" id="ARBA00022670"/>
    </source>
</evidence>
<sequence length="769" mass="86729">MYIKYAGWVLLGALVIWFYFCLPKPLFDVPYSIAVVDANHKLLGASTAQDGQWRLPLSDSIPNKFEKALLHFEDEYFYWHLGINPVSIGKALIQNIESGEVVRGGSTLSMQVIRLSRNSPPRTYSEKIYEMILAIRLELGYSKKEILGLYSAHAPFGGNVVGLEAASWRYYGRPAHLLSWGEAATLAVLPNAPGLIYPGRNQQTLRNKRNRLLDKLVEKGILDQLDAELAQTEPLPGKPKALPNEAPHLLTHYKIKYPKGQTRYFKTTLSQVTQQKVNRIVQRHANELRSNHIYNAAVLVVETKTGNIISYVGNTHDPKNAHENAVDIIKSRRSSGSTLKPFLYERMLASGQLMPKMLLPDVPTYFSGYSPQNFDEKYDGAVAADQALARSLNVPAVRMLQNYGVEIFHQDLQEIGLQTIDRSAWDYGLSLILGGAEITLKDLVASYRKLALSAMYPINQPNDLTEIHFDQNTINLKKSKFNSTASWLTLEALKDMERPVEGENWKQFESNKTIAWKTGTSFGHRDAWAVGVTPEYIVGVWVGNADGEGRPGMTGASTAAPLMFKVHKLLPSRSWFNQPETDILKMTVCKQSGYLPSQYCKDLVTQYTTMQAENSGTCPYHTMVNLDETKTYRVNADCYRVTDAEQQSWFVLPSIMERFYKRKNPFYKELPPYLDGCLADRNLIDIVYPHPNAKLFIPRDLSGEKQRIVMDAATNAENATIFWHLNEEFLGSTDSEHQMEVLLAQGDYTLTIVSNTGESLSRKFSVVDN</sequence>
<dbReference type="Pfam" id="PF00912">
    <property type="entry name" value="Transgly"/>
    <property type="match status" value="1"/>
</dbReference>